<organism evidence="4">
    <name type="scientific">Flavobacterium sp. WC2416</name>
    <dbReference type="NCBI Taxonomy" id="3234141"/>
    <lineage>
        <taxon>Bacteria</taxon>
        <taxon>Pseudomonadati</taxon>
        <taxon>Bacteroidota</taxon>
        <taxon>Flavobacteriia</taxon>
        <taxon>Flavobacteriales</taxon>
        <taxon>Flavobacteriaceae</taxon>
        <taxon>Flavobacterium</taxon>
    </lineage>
</organism>
<keyword evidence="3" id="KW-0472">Membrane</keyword>
<dbReference type="InterPro" id="IPR050375">
    <property type="entry name" value="MFS_TsgA-like"/>
</dbReference>
<keyword evidence="3" id="KW-0812">Transmembrane</keyword>
<keyword evidence="2" id="KW-1003">Cell membrane</keyword>
<feature type="transmembrane region" description="Helical" evidence="3">
    <location>
        <begin position="430"/>
        <end position="456"/>
    </location>
</feature>
<feature type="transmembrane region" description="Helical" evidence="3">
    <location>
        <begin position="406"/>
        <end position="423"/>
    </location>
</feature>
<evidence type="ECO:0000313" key="4">
    <source>
        <dbReference type="EMBL" id="XDU97471.1"/>
    </source>
</evidence>
<feature type="transmembrane region" description="Helical" evidence="3">
    <location>
        <begin position="487"/>
        <end position="504"/>
    </location>
</feature>
<evidence type="ECO:0000256" key="3">
    <source>
        <dbReference type="SAM" id="Phobius"/>
    </source>
</evidence>
<comment type="subcellular location">
    <subcellularLocation>
        <location evidence="1">Cell inner membrane</location>
        <topology evidence="1">Multi-pass membrane protein</topology>
    </subcellularLocation>
</comment>
<feature type="transmembrane region" description="Helical" evidence="3">
    <location>
        <begin position="110"/>
        <end position="127"/>
    </location>
</feature>
<feature type="transmembrane region" description="Helical" evidence="3">
    <location>
        <begin position="234"/>
        <end position="250"/>
    </location>
</feature>
<feature type="transmembrane region" description="Helical" evidence="3">
    <location>
        <begin position="148"/>
        <end position="174"/>
    </location>
</feature>
<dbReference type="AlphaFoldDB" id="A0AB39W9A4"/>
<dbReference type="PANTHER" id="PTHR43702">
    <property type="entry name" value="L-FUCOSE-PROTON SYMPORTER"/>
    <property type="match status" value="1"/>
</dbReference>
<dbReference type="GO" id="GO:0005886">
    <property type="term" value="C:plasma membrane"/>
    <property type="evidence" value="ECO:0007669"/>
    <property type="project" value="UniProtKB-SubCell"/>
</dbReference>
<protein>
    <submittedName>
        <fullName evidence="4">MFS transporter</fullName>
    </submittedName>
</protein>
<sequence>MNTEQTKSNNSALYTLITVFFFWGFIGASNGVFIPFCKAKFGLDQFQSQLIDFAFYGAYYIGAILLFIFSSISKKDILNAWGFKKGIIYGLLVSTFGAALMILAVTEGSYLFILGALFIVALGFSLQQTSAQPFAASLGEAHTASSRLNLAGGVNSFGTTIGPIVVSIALFGVISGIDIEEFAQKANSLDSMRILYVFVGGLFLLAAALFFFSKKLPDGKSDSTFEPASKAMKTLIGITLILIVVFAYIFSRYEDPEFITRFIENKEKDYLGLGLTVSTLVIVVFGLLFANVTAQKKSEGWGAMKYPQLVLGMLALFTYVGVEVTIGSNLGELLKTADFGSITGPSLAPYMSMYWGSLMIGRWAGAISVFNPSNQLKKILLIVIPYVAFGVVLAANAISGQDVTPLYAYAFVIAFQIVGFFLGKDQPSRTLMIFGLMGMIAMLIGLSTTGTIAIFAFMSGGLFLSIMWPSIFSLAIAGLGKYTSQGSSFLVMMILGGGIIPPLQGKLADIIGIHASYFIPVLCFAFIAFYGWKVIAILEKQGIGHDIEVGGAH</sequence>
<feature type="transmembrane region" description="Helical" evidence="3">
    <location>
        <begin position="510"/>
        <end position="532"/>
    </location>
</feature>
<feature type="transmembrane region" description="Helical" evidence="3">
    <location>
        <begin position="86"/>
        <end position="104"/>
    </location>
</feature>
<dbReference type="EMBL" id="CP165626">
    <property type="protein sequence ID" value="XDU97471.1"/>
    <property type="molecule type" value="Genomic_DNA"/>
</dbReference>
<keyword evidence="3" id="KW-1133">Transmembrane helix</keyword>
<feature type="transmembrane region" description="Helical" evidence="3">
    <location>
        <begin position="347"/>
        <end position="367"/>
    </location>
</feature>
<gene>
    <name evidence="4" type="ORF">AB3G39_09845</name>
</gene>
<dbReference type="PANTHER" id="PTHR43702:SF3">
    <property type="entry name" value="PROTEIN TSGA"/>
    <property type="match status" value="1"/>
</dbReference>
<name>A0AB39W9A4_9FLAO</name>
<feature type="transmembrane region" description="Helical" evidence="3">
    <location>
        <begin position="306"/>
        <end position="327"/>
    </location>
</feature>
<feature type="transmembrane region" description="Helical" evidence="3">
    <location>
        <begin position="12"/>
        <end position="33"/>
    </location>
</feature>
<feature type="transmembrane region" description="Helical" evidence="3">
    <location>
        <begin position="270"/>
        <end position="294"/>
    </location>
</feature>
<dbReference type="InterPro" id="IPR036259">
    <property type="entry name" value="MFS_trans_sf"/>
</dbReference>
<evidence type="ECO:0000256" key="2">
    <source>
        <dbReference type="ARBA" id="ARBA00022475"/>
    </source>
</evidence>
<proteinExistence type="predicted"/>
<reference evidence="4" key="1">
    <citation type="submission" date="2024-07" db="EMBL/GenBank/DDBJ databases">
        <authorList>
            <person name="Biller S.J."/>
        </authorList>
    </citation>
    <scope>NUCLEOTIDE SEQUENCE</scope>
    <source>
        <strain evidence="4">WC2416</strain>
    </source>
</reference>
<feature type="transmembrane region" description="Helical" evidence="3">
    <location>
        <begin position="53"/>
        <end position="74"/>
    </location>
</feature>
<evidence type="ECO:0000256" key="1">
    <source>
        <dbReference type="ARBA" id="ARBA00004429"/>
    </source>
</evidence>
<dbReference type="RefSeq" id="WP_369765062.1">
    <property type="nucleotide sequence ID" value="NZ_CP165626.1"/>
</dbReference>
<feature type="transmembrane region" description="Helical" evidence="3">
    <location>
        <begin position="194"/>
        <end position="213"/>
    </location>
</feature>
<dbReference type="Gene3D" id="1.20.1250.20">
    <property type="entry name" value="MFS general substrate transporter like domains"/>
    <property type="match status" value="2"/>
</dbReference>
<feature type="transmembrane region" description="Helical" evidence="3">
    <location>
        <begin position="379"/>
        <end position="400"/>
    </location>
</feature>
<dbReference type="SUPFAM" id="SSF103473">
    <property type="entry name" value="MFS general substrate transporter"/>
    <property type="match status" value="1"/>
</dbReference>
<feature type="transmembrane region" description="Helical" evidence="3">
    <location>
        <begin position="462"/>
        <end position="480"/>
    </location>
</feature>
<accession>A0AB39W9A4</accession>